<evidence type="ECO:0000313" key="4">
    <source>
        <dbReference type="Proteomes" id="UP000273675"/>
    </source>
</evidence>
<dbReference type="AlphaFoldDB" id="A0A495D1C4"/>
<evidence type="ECO:0000256" key="2">
    <source>
        <dbReference type="SAM" id="Phobius"/>
    </source>
</evidence>
<dbReference type="EMBL" id="RBIM01000007">
    <property type="protein sequence ID" value="RKQ95308.1"/>
    <property type="molecule type" value="Genomic_DNA"/>
</dbReference>
<sequence>MDDQAQKQSDNKAAEKAAREAAWWEHWREQDFSWAGLAALDAYGRPKHRWIGWSVSPDKRCVETAKAPEGSRPATLQDYFRQDPDTGRMRSDQALRDASLLIGDTGQADFHILHLPETHADRTPSFKADLDAAEWGVLEEEVSRRLVHSGATDKTVSMYGFKGADHRVQFTGAILRRFPRPPAPAKVEHARPQLHLCADRSAWLDNADASRIDFASPLSMATVLFKGSAYFYQAQFSGGYAKFNQAQFSGGYADFYHAQFSGGDAKFNQAQLSGGNAYFTKAQFSGGYADFYHAQFSGGYAKFNQAQFSGGDAKFNQAQFSGGDADFNQAHFFGGYANFNQAHFSGGDAKFNQAQFSGGYADFNQVQFSGGCADFNQVQFSGGYAKFSQAQFSGGYADFYHAQFSGGDAKFNQVQFSGGYANFNQAQFSGGNAYFSGILALGDVNLARGELSGTEAGELRHSNAPGDTSARASEGTTQSGRDVSQIWLTTPGARAEAGALASFKLGNARIFGTADFSDRVFSSEPDFEGVKFFGRSSFHGVSLHEGVRWKMARFRFGTPMRPRRFPGWDRAWRQVDATVRSWLGRKAPHAPDYIPFPSREELWDEIERRAGDGGLPDKARAQFNETYDAAKARFDDRGLEANLYESDYRTLKRLSAKIGASAEEQRFFALELKARQARRLTGRSDDEGRDTDVTAWEAVFARLYGAVTDYGQSLTRVLGWMGVVWLASAASYLALAVTAPPLPAPQTPVALHQTPRLIGAQEDASPTDDRWTAYWRQEGRTGLLGPALYGLEMTVVPVVNPGGHHPWTRRLEGPNADGHAYWFALVRLIHRLLALPLAFLFLLTLRRRFQIS</sequence>
<dbReference type="InterPro" id="IPR001646">
    <property type="entry name" value="5peptide_repeat"/>
</dbReference>
<reference evidence="3 4" key="1">
    <citation type="submission" date="2018-10" db="EMBL/GenBank/DDBJ databases">
        <title>Genomic Encyclopedia of Type Strains, Phase IV (KMG-IV): sequencing the most valuable type-strain genomes for metagenomic binning, comparative biology and taxonomic classification.</title>
        <authorList>
            <person name="Goeker M."/>
        </authorList>
    </citation>
    <scope>NUCLEOTIDE SEQUENCE [LARGE SCALE GENOMIC DNA]</scope>
    <source>
        <strain evidence="3 4">DSM 4734</strain>
    </source>
</reference>
<dbReference type="Proteomes" id="UP000273675">
    <property type="component" value="Unassembled WGS sequence"/>
</dbReference>
<accession>A0A495D1C4</accession>
<keyword evidence="2" id="KW-0812">Transmembrane</keyword>
<keyword evidence="2" id="KW-1133">Transmembrane helix</keyword>
<dbReference type="Pfam" id="PF13576">
    <property type="entry name" value="Pentapeptide_3"/>
    <property type="match status" value="1"/>
</dbReference>
<dbReference type="OrthoDB" id="196105at2"/>
<name>A0A495D1C4_9PROT</name>
<evidence type="ECO:0000256" key="1">
    <source>
        <dbReference type="SAM" id="MobiDB-lite"/>
    </source>
</evidence>
<protein>
    <submittedName>
        <fullName evidence="3">Uncharacterized protein YjbI with pentapeptide repeats</fullName>
    </submittedName>
</protein>
<gene>
    <name evidence="3" type="ORF">C7435_2998</name>
</gene>
<feature type="compositionally biased region" description="Polar residues" evidence="1">
    <location>
        <begin position="470"/>
        <end position="482"/>
    </location>
</feature>
<comment type="caution">
    <text evidence="3">The sequence shown here is derived from an EMBL/GenBank/DDBJ whole genome shotgun (WGS) entry which is preliminary data.</text>
</comment>
<feature type="transmembrane region" description="Helical" evidence="2">
    <location>
        <begin position="820"/>
        <end position="845"/>
    </location>
</feature>
<keyword evidence="2" id="KW-0472">Membrane</keyword>
<feature type="region of interest" description="Disordered" evidence="1">
    <location>
        <begin position="455"/>
        <end position="482"/>
    </location>
</feature>
<dbReference type="Gene3D" id="2.160.20.80">
    <property type="entry name" value="E3 ubiquitin-protein ligase SopA"/>
    <property type="match status" value="1"/>
</dbReference>
<organism evidence="3 4">
    <name type="scientific">Maricaulis maris</name>
    <dbReference type="NCBI Taxonomy" id="74318"/>
    <lineage>
        <taxon>Bacteria</taxon>
        <taxon>Pseudomonadati</taxon>
        <taxon>Pseudomonadota</taxon>
        <taxon>Alphaproteobacteria</taxon>
        <taxon>Maricaulales</taxon>
        <taxon>Maricaulaceae</taxon>
        <taxon>Maricaulis</taxon>
    </lineage>
</organism>
<dbReference type="RefSeq" id="WP_121212293.1">
    <property type="nucleotide sequence ID" value="NZ_RBIM01000007.1"/>
</dbReference>
<proteinExistence type="predicted"/>
<evidence type="ECO:0000313" key="3">
    <source>
        <dbReference type="EMBL" id="RKQ95308.1"/>
    </source>
</evidence>